<evidence type="ECO:0000313" key="1">
    <source>
        <dbReference type="EMBL" id="GAA3579451.1"/>
    </source>
</evidence>
<name>A0ABP6YDQ9_9ACTN</name>
<proteinExistence type="predicted"/>
<protein>
    <submittedName>
        <fullName evidence="1">Uncharacterized protein</fullName>
    </submittedName>
</protein>
<organism evidence="1 2">
    <name type="scientific">Kribbella ginsengisoli</name>
    <dbReference type="NCBI Taxonomy" id="363865"/>
    <lineage>
        <taxon>Bacteria</taxon>
        <taxon>Bacillati</taxon>
        <taxon>Actinomycetota</taxon>
        <taxon>Actinomycetes</taxon>
        <taxon>Propionibacteriales</taxon>
        <taxon>Kribbellaceae</taxon>
        <taxon>Kribbella</taxon>
    </lineage>
</organism>
<evidence type="ECO:0000313" key="2">
    <source>
        <dbReference type="Proteomes" id="UP001501222"/>
    </source>
</evidence>
<dbReference type="Proteomes" id="UP001501222">
    <property type="component" value="Unassembled WGS sequence"/>
</dbReference>
<accession>A0ABP6YDQ9</accession>
<gene>
    <name evidence="1" type="ORF">GCM10022235_56950</name>
</gene>
<dbReference type="EMBL" id="BAABAA010000008">
    <property type="protein sequence ID" value="GAA3579451.1"/>
    <property type="molecule type" value="Genomic_DNA"/>
</dbReference>
<reference evidence="2" key="1">
    <citation type="journal article" date="2019" name="Int. J. Syst. Evol. Microbiol.">
        <title>The Global Catalogue of Microorganisms (GCM) 10K type strain sequencing project: providing services to taxonomists for standard genome sequencing and annotation.</title>
        <authorList>
            <consortium name="The Broad Institute Genomics Platform"/>
            <consortium name="The Broad Institute Genome Sequencing Center for Infectious Disease"/>
            <person name="Wu L."/>
            <person name="Ma J."/>
        </authorList>
    </citation>
    <scope>NUCLEOTIDE SEQUENCE [LARGE SCALE GENOMIC DNA]</scope>
    <source>
        <strain evidence="2">JCM 16928</strain>
    </source>
</reference>
<comment type="caution">
    <text evidence="1">The sequence shown here is derived from an EMBL/GenBank/DDBJ whole genome shotgun (WGS) entry which is preliminary data.</text>
</comment>
<sequence>MDFAAIALVRLRRMVVSIRARTRWYSATLSGPGVVAIGAVALGAAVLAEDGPAESGCGASERAFSSGEQAVQIRRTAVRPAIHRLASTIQ</sequence>
<keyword evidence="2" id="KW-1185">Reference proteome</keyword>